<comment type="caution">
    <text evidence="2">The sequence shown here is derived from an EMBL/GenBank/DDBJ whole genome shotgun (WGS) entry which is preliminary data.</text>
</comment>
<protein>
    <submittedName>
        <fullName evidence="2">Uncharacterized protein</fullName>
    </submittedName>
</protein>
<name>A0A935IJW5_9MICO</name>
<evidence type="ECO:0000313" key="2">
    <source>
        <dbReference type="EMBL" id="MBK7273449.1"/>
    </source>
</evidence>
<evidence type="ECO:0000313" key="1">
    <source>
        <dbReference type="EMBL" id="MBK6299944.1"/>
    </source>
</evidence>
<dbReference type="PROSITE" id="PS51257">
    <property type="entry name" value="PROKAR_LIPOPROTEIN"/>
    <property type="match status" value="1"/>
</dbReference>
<dbReference type="Proteomes" id="UP000726105">
    <property type="component" value="Unassembled WGS sequence"/>
</dbReference>
<organism evidence="2 5">
    <name type="scientific">Candidatus Phosphoribacter hodrii</name>
    <dbReference type="NCBI Taxonomy" id="2953743"/>
    <lineage>
        <taxon>Bacteria</taxon>
        <taxon>Bacillati</taxon>
        <taxon>Actinomycetota</taxon>
        <taxon>Actinomycetes</taxon>
        <taxon>Micrococcales</taxon>
        <taxon>Dermatophilaceae</taxon>
        <taxon>Candidatus Phosphoribacter</taxon>
    </lineage>
</organism>
<dbReference type="Gene3D" id="3.40.50.300">
    <property type="entry name" value="P-loop containing nucleotide triphosphate hydrolases"/>
    <property type="match status" value="1"/>
</dbReference>
<dbReference type="EMBL" id="JADKGK010000027">
    <property type="protein sequence ID" value="MBL0005451.1"/>
    <property type="molecule type" value="Genomic_DNA"/>
</dbReference>
<evidence type="ECO:0000313" key="4">
    <source>
        <dbReference type="Proteomes" id="UP000718281"/>
    </source>
</evidence>
<dbReference type="EMBL" id="JADIXZ010000001">
    <property type="protein sequence ID" value="MBK6299944.1"/>
    <property type="molecule type" value="Genomic_DNA"/>
</dbReference>
<proteinExistence type="predicted"/>
<dbReference type="Proteomes" id="UP000718281">
    <property type="component" value="Unassembled WGS sequence"/>
</dbReference>
<dbReference type="Proteomes" id="UP000886632">
    <property type="component" value="Unassembled WGS sequence"/>
</dbReference>
<dbReference type="InterPro" id="IPR027417">
    <property type="entry name" value="P-loop_NTPase"/>
</dbReference>
<evidence type="ECO:0000313" key="3">
    <source>
        <dbReference type="EMBL" id="MBL0005451.1"/>
    </source>
</evidence>
<evidence type="ECO:0000313" key="5">
    <source>
        <dbReference type="Proteomes" id="UP000726105"/>
    </source>
</evidence>
<dbReference type="EMBL" id="JADJIB010000003">
    <property type="protein sequence ID" value="MBK7273449.1"/>
    <property type="molecule type" value="Genomic_DNA"/>
</dbReference>
<sequence length="271" mass="27446">MDGSAGRSARGVVLAVVGASGGCGASTLAAACALHAAESGWSVGVVDGAAGGAGIDVVLGIEHVPGVRWPDLAGCRGRVDGLGLLSRMPRAGAVAVLAHCRDSPAQIGADAVRGVFAGLVEVLDLVVVDVPRSWALQDWALRDWVLREAAVREAALLDFAPREAALPSLRAVVVAGAGIVELAALAATAPRVAARVPETYLVLRGRRLSRSLLDDVGAALDLPVLGVLDDDPSVGRDLARGIPPGRSRGPLADLARAVVEALGGDRREAAS</sequence>
<dbReference type="SUPFAM" id="SSF52540">
    <property type="entry name" value="P-loop containing nucleoside triphosphate hydrolases"/>
    <property type="match status" value="1"/>
</dbReference>
<accession>A0A935IJW5</accession>
<gene>
    <name evidence="1" type="ORF">IPF40_02435</name>
    <name evidence="2" type="ORF">IPI13_09870</name>
    <name evidence="3" type="ORF">IPP00_16285</name>
</gene>
<dbReference type="AlphaFoldDB" id="A0A935IJW5"/>
<reference evidence="4 5" key="1">
    <citation type="submission" date="2020-10" db="EMBL/GenBank/DDBJ databases">
        <title>Connecting structure to function with the recovery of over 1000 high-quality activated sludge metagenome-assembled genomes encoding full-length rRNA genes using long-read sequencing.</title>
        <authorList>
            <person name="Singleton C.M."/>
            <person name="Petriglieri F."/>
            <person name="Kristensen J.M."/>
            <person name="Kirkegaard R.H."/>
            <person name="Michaelsen T.Y."/>
            <person name="Andersen M.H."/>
            <person name="Karst S.M."/>
            <person name="Dueholm M.S."/>
            <person name="Nielsen P.H."/>
            <person name="Albertsen M."/>
        </authorList>
    </citation>
    <scope>NUCLEOTIDE SEQUENCE [LARGE SCALE GENOMIC DNA]</scope>
    <source>
        <strain evidence="1">AalE_18-Q3-R2-46_BAT3C.188</strain>
        <strain evidence="2">Ega_18-Q3-R5-49_MAXAC.001</strain>
        <strain evidence="3">Ribe_18-Q3-R11-54_MAXAC.001</strain>
    </source>
</reference>